<feature type="region of interest" description="Disordered" evidence="2">
    <location>
        <begin position="456"/>
        <end position="486"/>
    </location>
</feature>
<comment type="caution">
    <text evidence="4">The sequence shown here is derived from an EMBL/GenBank/DDBJ whole genome shotgun (WGS) entry which is preliminary data.</text>
</comment>
<dbReference type="PANTHER" id="PTHR41259">
    <property type="entry name" value="DOUBLE-STRAND BREAK REPAIR RAD50 ATPASE, PUTATIVE-RELATED"/>
    <property type="match status" value="1"/>
</dbReference>
<evidence type="ECO:0000313" key="5">
    <source>
        <dbReference type="Proteomes" id="UP000291591"/>
    </source>
</evidence>
<feature type="region of interest" description="Disordered" evidence="2">
    <location>
        <begin position="87"/>
        <end position="106"/>
    </location>
</feature>
<name>A0A4Q7UZK1_PSEST</name>
<dbReference type="InterPro" id="IPR038734">
    <property type="entry name" value="YhaN_AAA"/>
</dbReference>
<evidence type="ECO:0000256" key="1">
    <source>
        <dbReference type="SAM" id="Coils"/>
    </source>
</evidence>
<dbReference type="OrthoDB" id="3177877at2"/>
<gene>
    <name evidence="4" type="ORF">EV383_3471</name>
</gene>
<reference evidence="4 5" key="1">
    <citation type="submission" date="2019-02" db="EMBL/GenBank/DDBJ databases">
        <title>Sequencing the genomes of 1000 actinobacteria strains.</title>
        <authorList>
            <person name="Klenk H.-P."/>
        </authorList>
    </citation>
    <scope>NUCLEOTIDE SEQUENCE [LARGE SCALE GENOMIC DNA]</scope>
    <source>
        <strain evidence="4 5">DSM 45779</strain>
    </source>
</reference>
<sequence>MLIRSLTLQRYGGYENRELTLGPGLTIVTGPNEAGKTTLLDALSDLLWGMPRPVRNAWAFSPARLGIAARTECGGREVTVRRTTRGLFSSREDEPDAPYDAPWGPGGADARKRWRQGFGLGHEDLREGGRRLCAGGGDLAELVFTARSGRDVRAVVGALDGEADKLFKEHKGNKTVEVRAAMGRYEQTESAAAEQMAKAGEVTALVEEIGRLERRAAELARSRSLAATGSDRARQAVRGHEPARVLAALRAERAALEASGVVLDAGRLEEFELASAELDTASDELAEHRASAEDLRERRSALDVDDRLVADAPRVRELDSAAQARAADAERAAALRAEAADDYRRAEEALAGLVAEDGRSAAQRLAAVHLPADRARDLDALADALRGADAETDRAEETHRAALAEVRSAADGAAGLDLDRVGRVAEVRQAIEAEGSAAALSRVAITERARARTRRAEALAAAGHTGGGAPAGTGRHAEKASGAAAEPPGLFEADAPISVPPARDVRRLRSALRTAEQDTAAAARDAGTARDRVRTATEARDAVAAQGRPVDAGTLSGAREERDRQVAALVEVLRGEIDAADLAGAAARVERAIGAADRVADDMIDSADRVADLAHREAELSTARDALTVAEEAAETAGRAQREAEAGWAALWTGHGVATPEPDEADAVCAALADAVRAQGEIDEADERLERLSGQARTQQEALAVALAGAGRTRAGADLDTLLVAAADLAAEADRARDRRVLLARLRADAERAGGAADAARHERDRAALRWRFALGSAGLPADLEPDGWATRRDTVADAQDAGAHARRCEAEAATLQKAVDAHRRAVATLVRTHLHGAAAAEADPQARLSELADRVREVTAAAVSAAHLDDAIAAAEDAAVRAARAAASSRSVLDRLAVELALTETLDDGGMEAAAERGARAVELDHHIAEAARLLAAAAPDLDADELVASAPETETGALDETRARSEETERELEVAHADVREQLGGLRARRRELEGADEAALLHAEAQEHLARAADAAERYLVVHLQREILRRELDSYERTHASPLLVDAGRLLERLTSGRFVALRPPADVAAGGRSLVAVRADGEELAPSRLSEGTADQVHLALRLAGIGQLQADRAASGLPPVPVVLDDVLMTFDDERAVAATGVLAELARDYQVLLFTHHDHLVALADRAGQDFTVATLSPPAQVDTVVDPDAARATPVAG</sequence>
<keyword evidence="1" id="KW-0175">Coiled coil</keyword>
<accession>A0A4Q7UZK1</accession>
<dbReference type="Proteomes" id="UP000291591">
    <property type="component" value="Unassembled WGS sequence"/>
</dbReference>
<organism evidence="4 5">
    <name type="scientific">Pseudonocardia sediminis</name>
    <dbReference type="NCBI Taxonomy" id="1397368"/>
    <lineage>
        <taxon>Bacteria</taxon>
        <taxon>Bacillati</taxon>
        <taxon>Actinomycetota</taxon>
        <taxon>Actinomycetes</taxon>
        <taxon>Pseudonocardiales</taxon>
        <taxon>Pseudonocardiaceae</taxon>
        <taxon>Pseudonocardia</taxon>
    </lineage>
</organism>
<dbReference type="Pfam" id="PF13514">
    <property type="entry name" value="AAA_27"/>
    <property type="match status" value="1"/>
</dbReference>
<feature type="coiled-coil region" evidence="1">
    <location>
        <begin position="675"/>
        <end position="739"/>
    </location>
</feature>
<dbReference type="RefSeq" id="WP_130290849.1">
    <property type="nucleotide sequence ID" value="NZ_SHKL01000001.1"/>
</dbReference>
<dbReference type="Gene3D" id="3.40.50.300">
    <property type="entry name" value="P-loop containing nucleotide triphosphate hydrolases"/>
    <property type="match status" value="2"/>
</dbReference>
<evidence type="ECO:0000259" key="3">
    <source>
        <dbReference type="Pfam" id="PF13514"/>
    </source>
</evidence>
<keyword evidence="5" id="KW-1185">Reference proteome</keyword>
<dbReference type="AlphaFoldDB" id="A0A4Q7UZK1"/>
<dbReference type="PANTHER" id="PTHR41259:SF1">
    <property type="entry name" value="DOUBLE-STRAND BREAK REPAIR RAD50 ATPASE, PUTATIVE-RELATED"/>
    <property type="match status" value="1"/>
</dbReference>
<dbReference type="SUPFAM" id="SSF52540">
    <property type="entry name" value="P-loop containing nucleoside triphosphate hydrolases"/>
    <property type="match status" value="1"/>
</dbReference>
<proteinExistence type="predicted"/>
<dbReference type="InterPro" id="IPR027417">
    <property type="entry name" value="P-loop_NTPase"/>
</dbReference>
<evidence type="ECO:0000313" key="4">
    <source>
        <dbReference type="EMBL" id="RZT86574.1"/>
    </source>
</evidence>
<protein>
    <submittedName>
        <fullName evidence="4">AAA domain-containing protein</fullName>
    </submittedName>
</protein>
<feature type="coiled-coil region" evidence="1">
    <location>
        <begin position="329"/>
        <end position="398"/>
    </location>
</feature>
<feature type="domain" description="YhaN AAA" evidence="3">
    <location>
        <begin position="1"/>
        <end position="199"/>
    </location>
</feature>
<evidence type="ECO:0000256" key="2">
    <source>
        <dbReference type="SAM" id="MobiDB-lite"/>
    </source>
</evidence>
<dbReference type="EMBL" id="SHKL01000001">
    <property type="protein sequence ID" value="RZT86574.1"/>
    <property type="molecule type" value="Genomic_DNA"/>
</dbReference>